<evidence type="ECO:0000256" key="2">
    <source>
        <dbReference type="SAM" id="MobiDB-lite"/>
    </source>
</evidence>
<dbReference type="OMA" id="MECVPVA"/>
<dbReference type="InterPro" id="IPR028103">
    <property type="entry name" value="Spatacsin"/>
</dbReference>
<evidence type="ECO:0000313" key="5">
    <source>
        <dbReference type="Proteomes" id="UP000494163"/>
    </source>
</evidence>
<dbReference type="Proteomes" id="UP000494163">
    <property type="component" value="Chromosome 2R"/>
</dbReference>
<keyword evidence="1" id="KW-0175">Coiled coil</keyword>
<dbReference type="GO" id="GO:0045202">
    <property type="term" value="C:synapse"/>
    <property type="evidence" value="ECO:0007669"/>
    <property type="project" value="TreeGrafter"/>
</dbReference>
<gene>
    <name evidence="4" type="ORF">Dbus_chr2Rg2126</name>
</gene>
<dbReference type="PANTHER" id="PTHR13650:SF0">
    <property type="entry name" value="SPATACSIN"/>
    <property type="match status" value="1"/>
</dbReference>
<accession>A0A0M4EIF9</accession>
<dbReference type="GO" id="GO:0030425">
    <property type="term" value="C:dendrite"/>
    <property type="evidence" value="ECO:0007669"/>
    <property type="project" value="TreeGrafter"/>
</dbReference>
<dbReference type="GO" id="GO:0008088">
    <property type="term" value="P:axo-dendritic transport"/>
    <property type="evidence" value="ECO:0007669"/>
    <property type="project" value="TreeGrafter"/>
</dbReference>
<proteinExistence type="predicted"/>
<evidence type="ECO:0000313" key="4">
    <source>
        <dbReference type="EMBL" id="ALC42547.1"/>
    </source>
</evidence>
<dbReference type="OrthoDB" id="2018754at2759"/>
<dbReference type="InterPro" id="IPR028107">
    <property type="entry name" value="Spatacsin_C_dom"/>
</dbReference>
<protein>
    <submittedName>
        <fullName evidence="4">CG13531</fullName>
    </submittedName>
</protein>
<evidence type="ECO:0000256" key="1">
    <source>
        <dbReference type="SAM" id="Coils"/>
    </source>
</evidence>
<dbReference type="GO" id="GO:0030424">
    <property type="term" value="C:axon"/>
    <property type="evidence" value="ECO:0007669"/>
    <property type="project" value="TreeGrafter"/>
</dbReference>
<dbReference type="STRING" id="30019.A0A0M4EIF9"/>
<feature type="domain" description="Spatacsin C-terminal" evidence="3">
    <location>
        <begin position="1354"/>
        <end position="1702"/>
    </location>
</feature>
<dbReference type="PANTHER" id="PTHR13650">
    <property type="entry name" value="SPATACSIN"/>
    <property type="match status" value="1"/>
</dbReference>
<reference evidence="4 5" key="1">
    <citation type="submission" date="2015-08" db="EMBL/GenBank/DDBJ databases">
        <title>Ancestral chromatin configuration constrains chromatin evolution on differentiating sex chromosomes in Drosophila.</title>
        <authorList>
            <person name="Zhou Q."/>
            <person name="Bachtrog D."/>
        </authorList>
    </citation>
    <scope>NUCLEOTIDE SEQUENCE [LARGE SCALE GENOMIC DNA]</scope>
    <source>
        <tissue evidence="4">Whole larvae</tissue>
    </source>
</reference>
<dbReference type="GO" id="GO:0005737">
    <property type="term" value="C:cytoplasm"/>
    <property type="evidence" value="ECO:0007669"/>
    <property type="project" value="TreeGrafter"/>
</dbReference>
<organism evidence="4 5">
    <name type="scientific">Drosophila busckii</name>
    <name type="common">Fruit fly</name>
    <dbReference type="NCBI Taxonomy" id="30019"/>
    <lineage>
        <taxon>Eukaryota</taxon>
        <taxon>Metazoa</taxon>
        <taxon>Ecdysozoa</taxon>
        <taxon>Arthropoda</taxon>
        <taxon>Hexapoda</taxon>
        <taxon>Insecta</taxon>
        <taxon>Pterygota</taxon>
        <taxon>Neoptera</taxon>
        <taxon>Endopterygota</taxon>
        <taxon>Diptera</taxon>
        <taxon>Brachycera</taxon>
        <taxon>Muscomorpha</taxon>
        <taxon>Ephydroidea</taxon>
        <taxon>Drosophilidae</taxon>
        <taxon>Drosophila</taxon>
    </lineage>
</organism>
<feature type="coiled-coil region" evidence="1">
    <location>
        <begin position="128"/>
        <end position="155"/>
    </location>
</feature>
<feature type="region of interest" description="Disordered" evidence="2">
    <location>
        <begin position="636"/>
        <end position="662"/>
    </location>
</feature>
<dbReference type="GO" id="GO:0048489">
    <property type="term" value="P:synaptic vesicle transport"/>
    <property type="evidence" value="ECO:0007669"/>
    <property type="project" value="TreeGrafter"/>
</dbReference>
<evidence type="ECO:0000259" key="3">
    <source>
        <dbReference type="Pfam" id="PF14649"/>
    </source>
</evidence>
<name>A0A0M4EIF9_DROBS</name>
<feature type="compositionally biased region" description="Low complexity" evidence="2">
    <location>
        <begin position="649"/>
        <end position="662"/>
    </location>
</feature>
<dbReference type="GO" id="GO:0007409">
    <property type="term" value="P:axonogenesis"/>
    <property type="evidence" value="ECO:0007669"/>
    <property type="project" value="TreeGrafter"/>
</dbReference>
<dbReference type="EMBL" id="CP012524">
    <property type="protein sequence ID" value="ALC42547.1"/>
    <property type="molecule type" value="Genomic_DNA"/>
</dbReference>
<sequence>MHTNQARNKIFKSWSGISEVSIIKEVATKGEHIDLCLEYWAGKRKLPLSEYQHYFHDVVCAYVQRLLSERLVCKAENVLRNVERDVMCCFYQYACECNDAELSEFVLDHLRSKDAALYEQQQPALEYYWSLLQQLRECEALLKRHKQELPRLQLEALMKLPEQRLQQLLVELYFEQGNESLLPQLQKQLVWQQLVASQQLQQLRSWCRCQQQGAAEQPLERAYAEWSIEPAMYEHALDNLVEPCEPLRYYFAQAGYFFAAEAQQPSQVLRRLCSTQSLARHAALIEQLPLAAQLYREGYYTLLLLPCVPSESLQRLQGEQQQPLLTLILQLKCSQLAKREDFEQSSRAVQSYLMATHAGAASLQEQPLLTFYDLLTHAPSVSSLGDYLNSSNLCRLNYLHSLSARLEQQPSALPTPQQLFQRFKRLQLSAGELQSFSQPRLSQRYARQFQLNYTHYLKQLRSAYAVYYLLQEQLQLYGQITRTQLYQAAETATQLALQHAHDSALVTHCVACCEMLDFDTQALRSYLQLNNQLGSVSVSYQQQLQLWDASLLQQLLAKPQQFPLAAYQALQRLLATQSAGNYATACLQHFAAADNWWALLLLFQYFELPLSALKVLLPHFSSTQLGMQLLRALNHQTQPQRNKRAKATSNQNNNNSSSSQEQMTLSSHSSLLELPLQKSATSICNMLSVAATPQDLFANIICSSNQLQEQRIDNFQHYLELLQGSTLHCSSVQLLQHCVRQQQPVLAVLAACLNPAQSHWCWLSWLALTTGQWAQLLQAREQPLLELVWLLIRGAVSTNQLSALLHSFCIFQAHSKFLHLCRFLQLTAQQQQFDDAAILELRQFLCSWSQDAVQLPLCAPMPRQALMQRCLRLLLLQLQSNFPDIKQQQRYLEAICRSDVGDVTELLDFCLLQRIFSVAAPWLRQLCLDYEQLLQPTGNEYRRLINALLAAQAFDAALQLSTLLQLPLADIVYAKWLAQLQSDELRPQAAYEAEIAQHALPPVLLVNFLLQAAASASLLRRFELLQRALDVIKQHHLFPNECFDRDQIEYDMVCCYLQLEQQPALPIYHSEYFEQIMQQERCVLYKSFAELKELAGIDDLSIASKCKLDASMEQRLVALIHQLLDEGDIVEALRLQELFEQRPTDLRFLVYAMALAEGVTSTEKLSSKERQLLTDIEPSSFPKFNRLSLNQSPLTRCGSDLSGSCSTLEFELIPSKQKQQTLDTLLGIGCKLKHGVELGRRIVLAYRAAMYLDKEYLDVLRTKDVSVLLQSAAAEECLQRLLVVSDIHISTRMTHKEIASSLALELTTCIVRPRFYIFHANQQPRSAPSNATLWGHNIDKDFHLFLELTPQATLLGNCLLDYCDALKSYRRYQDGKHYVPSVAFEQLCSIISLYGLPQGSSTPSSPATPPQVLSHKKQNQIYVELLIKAHLCFVHECSMEGIASVLERAKQLNSQLTQAKSWSLIVRLLMGIARYREMFYCFDALIEHEQFESLLGQFDEEQKSGLRQAILSYLREYSPPQSKELLRLAAHHFLMYKELAELWSTEAQSLLEQVRLTHINLAATNQLNCSTELQSLLQQSLENFTHATENFLLDNKLLLAQQSVSRAELVAMQLDLCSKHNTPTCLNVIGVQNREQFRELVNTHLSVPQSLILSRALGYDINWSDALLSQFVLQQKRSYLQQYRYHQRINDNVIEQIVKGYLLHLQQHAPSVRQEESLAELLQLTKSVTLKYKLASILGLKSIVVALLNGHTVHYLRDTNFGRNELTNM</sequence>
<dbReference type="Pfam" id="PF14649">
    <property type="entry name" value="Spatacsin_C"/>
    <property type="match status" value="1"/>
</dbReference>
<keyword evidence="5" id="KW-1185">Reference proteome</keyword>
<dbReference type="GO" id="GO:0007268">
    <property type="term" value="P:chemical synaptic transmission"/>
    <property type="evidence" value="ECO:0007669"/>
    <property type="project" value="TreeGrafter"/>
</dbReference>